<dbReference type="RefSeq" id="WP_186852329.1">
    <property type="nucleotide sequence ID" value="NZ_JACOPO010000002.1"/>
</dbReference>
<protein>
    <submittedName>
        <fullName evidence="1">Uncharacterized protein</fullName>
    </submittedName>
</protein>
<evidence type="ECO:0000313" key="1">
    <source>
        <dbReference type="EMBL" id="MBC5722067.1"/>
    </source>
</evidence>
<reference evidence="1" key="1">
    <citation type="submission" date="2020-08" db="EMBL/GenBank/DDBJ databases">
        <title>Genome public.</title>
        <authorList>
            <person name="Liu C."/>
            <person name="Sun Q."/>
        </authorList>
    </citation>
    <scope>NUCLEOTIDE SEQUENCE</scope>
    <source>
        <strain evidence="1">NSJ-23</strain>
    </source>
</reference>
<dbReference type="Proteomes" id="UP000628736">
    <property type="component" value="Unassembled WGS sequence"/>
</dbReference>
<proteinExistence type="predicted"/>
<dbReference type="AlphaFoldDB" id="A0A8J6J7Y1"/>
<organism evidence="1 2">
    <name type="scientific">Flintibacter hominis</name>
    <dbReference type="NCBI Taxonomy" id="2763048"/>
    <lineage>
        <taxon>Bacteria</taxon>
        <taxon>Bacillati</taxon>
        <taxon>Bacillota</taxon>
        <taxon>Clostridia</taxon>
        <taxon>Eubacteriales</taxon>
        <taxon>Flintibacter</taxon>
    </lineage>
</organism>
<name>A0A8J6J7Y1_9FIRM</name>
<accession>A0A8J6J7Y1</accession>
<gene>
    <name evidence="1" type="ORF">H8S11_04465</name>
</gene>
<dbReference type="EMBL" id="JACOPO010000002">
    <property type="protein sequence ID" value="MBC5722067.1"/>
    <property type="molecule type" value="Genomic_DNA"/>
</dbReference>
<sequence length="101" mass="11611">MGTINLYRIDEEKQGLFLQELAQKMELRDTIFLESENETGMVENFGLTLYLSRPGENKEIAWNWVLEEFHEQSIEISTAPKGIIIVEKDDGITYAVTFGHS</sequence>
<evidence type="ECO:0000313" key="2">
    <source>
        <dbReference type="Proteomes" id="UP000628736"/>
    </source>
</evidence>
<keyword evidence="2" id="KW-1185">Reference proteome</keyword>
<comment type="caution">
    <text evidence="1">The sequence shown here is derived from an EMBL/GenBank/DDBJ whole genome shotgun (WGS) entry which is preliminary data.</text>
</comment>